<dbReference type="STRING" id="36087.A0A077YX06"/>
<dbReference type="Gene3D" id="1.25.40.420">
    <property type="match status" value="1"/>
</dbReference>
<dbReference type="SMART" id="SM00612">
    <property type="entry name" value="Kelch"/>
    <property type="match status" value="2"/>
</dbReference>
<keyword evidence="2" id="KW-0677">Repeat</keyword>
<evidence type="ECO:0000256" key="1">
    <source>
        <dbReference type="ARBA" id="ARBA00022441"/>
    </source>
</evidence>
<dbReference type="SMART" id="SM00875">
    <property type="entry name" value="BACK"/>
    <property type="match status" value="1"/>
</dbReference>
<dbReference type="EMBL" id="HG805818">
    <property type="protein sequence ID" value="CDW52269.1"/>
    <property type="molecule type" value="Genomic_DNA"/>
</dbReference>
<accession>A0A077YX06</accession>
<keyword evidence="5" id="KW-1185">Reference proteome</keyword>
<gene>
    <name evidence="4" type="ORF">TTRE_0000052801</name>
</gene>
<protein>
    <submittedName>
        <fullName evidence="4">Kelch 1 and BACK and BTB domain containing protei n</fullName>
    </submittedName>
</protein>
<dbReference type="InterPro" id="IPR011333">
    <property type="entry name" value="SKP1/BTB/POZ_sf"/>
</dbReference>
<feature type="domain" description="BTB" evidence="3">
    <location>
        <begin position="40"/>
        <end position="107"/>
    </location>
</feature>
<dbReference type="AlphaFoldDB" id="A0A077YX06"/>
<dbReference type="SUPFAM" id="SSF117281">
    <property type="entry name" value="Kelch motif"/>
    <property type="match status" value="1"/>
</dbReference>
<sequence length="413" mass="46489">MANHHCRIAPVDYEWEYVANGHRQGAFVAFQELRRDGLLCDVTLLAEGKRLSAHRVVLAATIPYFRAMFTIDMMEKSAQEINIQDIGFDALQDIINFVYTGKILLTLQSAPTVLMASAYLQIDSLVDACNGFLINKISRYNIEDLIFLGKYSNCAQLVNLACNFMLKYFLQYSTQERFLQTSYESLVDLLKDDKLVVCTELDVFRAIKRWVKADLTNRAKFVRSLLTCVRLHLLPKQCLANVILSDDLVQNFAKDVRLMEDDGSSEDELEMPNLRCRITGINVGEIEANPRNWNLVAKHIYLSGNSVSQKSICLQRCVVGGNNHAGPLCSVECYDVRQDAWTSLASMNVRRSMTAVVEYDGCLFSFGGFDAHDPLCTSEVYNPKENEWQFLNASNGIQGGCTAATVPIVHTLE</sequence>
<dbReference type="Gene3D" id="2.120.10.80">
    <property type="entry name" value="Kelch-type beta propeller"/>
    <property type="match status" value="1"/>
</dbReference>
<evidence type="ECO:0000313" key="4">
    <source>
        <dbReference type="EMBL" id="CDW52269.1"/>
    </source>
</evidence>
<name>A0A077YX06_TRITR</name>
<dbReference type="Pfam" id="PF01344">
    <property type="entry name" value="Kelch_1"/>
    <property type="match status" value="2"/>
</dbReference>
<dbReference type="InterPro" id="IPR015915">
    <property type="entry name" value="Kelch-typ_b-propeller"/>
</dbReference>
<proteinExistence type="predicted"/>
<dbReference type="InterPro" id="IPR000210">
    <property type="entry name" value="BTB/POZ_dom"/>
</dbReference>
<dbReference type="Gene3D" id="3.30.710.10">
    <property type="entry name" value="Potassium Channel Kv1.1, Chain A"/>
    <property type="match status" value="1"/>
</dbReference>
<dbReference type="Pfam" id="PF07707">
    <property type="entry name" value="BACK"/>
    <property type="match status" value="1"/>
</dbReference>
<dbReference type="OrthoDB" id="20684at2759"/>
<evidence type="ECO:0000259" key="3">
    <source>
        <dbReference type="PROSITE" id="PS50097"/>
    </source>
</evidence>
<evidence type="ECO:0000256" key="2">
    <source>
        <dbReference type="ARBA" id="ARBA00022737"/>
    </source>
</evidence>
<reference evidence="4" key="1">
    <citation type="submission" date="2014-01" db="EMBL/GenBank/DDBJ databases">
        <authorList>
            <person name="Aslett M."/>
        </authorList>
    </citation>
    <scope>NUCLEOTIDE SEQUENCE</scope>
</reference>
<keyword evidence="1" id="KW-0880">Kelch repeat</keyword>
<dbReference type="PANTHER" id="PTHR45632:SF3">
    <property type="entry name" value="KELCH-LIKE PROTEIN 32"/>
    <property type="match status" value="1"/>
</dbReference>
<dbReference type="PROSITE" id="PS50097">
    <property type="entry name" value="BTB"/>
    <property type="match status" value="1"/>
</dbReference>
<dbReference type="PANTHER" id="PTHR45632">
    <property type="entry name" value="LD33804P"/>
    <property type="match status" value="1"/>
</dbReference>
<reference evidence="4" key="2">
    <citation type="submission" date="2014-03" db="EMBL/GenBank/DDBJ databases">
        <title>The whipworm genome and dual-species transcriptomics of an intimate host-pathogen interaction.</title>
        <authorList>
            <person name="Foth B.J."/>
            <person name="Tsai I.J."/>
            <person name="Reid A.J."/>
            <person name="Bancroft A.J."/>
            <person name="Nichol S."/>
            <person name="Tracey A."/>
            <person name="Holroyd N."/>
            <person name="Cotton J.A."/>
            <person name="Stanley E.J."/>
            <person name="Zarowiecki M."/>
            <person name="Liu J.Z."/>
            <person name="Huckvale T."/>
            <person name="Cooper P.J."/>
            <person name="Grencis R.K."/>
            <person name="Berriman M."/>
        </authorList>
    </citation>
    <scope>NUCLEOTIDE SEQUENCE [LARGE SCALE GENOMIC DNA]</scope>
</reference>
<dbReference type="Proteomes" id="UP000030665">
    <property type="component" value="Unassembled WGS sequence"/>
</dbReference>
<dbReference type="InterPro" id="IPR011705">
    <property type="entry name" value="BACK"/>
</dbReference>
<organism evidence="4 5">
    <name type="scientific">Trichuris trichiura</name>
    <name type="common">Whipworm</name>
    <name type="synonym">Trichocephalus trichiurus</name>
    <dbReference type="NCBI Taxonomy" id="36087"/>
    <lineage>
        <taxon>Eukaryota</taxon>
        <taxon>Metazoa</taxon>
        <taxon>Ecdysozoa</taxon>
        <taxon>Nematoda</taxon>
        <taxon>Enoplea</taxon>
        <taxon>Dorylaimia</taxon>
        <taxon>Trichinellida</taxon>
        <taxon>Trichuridae</taxon>
        <taxon>Trichuris</taxon>
    </lineage>
</organism>
<dbReference type="Pfam" id="PF00651">
    <property type="entry name" value="BTB"/>
    <property type="match status" value="1"/>
</dbReference>
<dbReference type="InterPro" id="IPR006652">
    <property type="entry name" value="Kelch_1"/>
</dbReference>
<dbReference type="SMART" id="SM00225">
    <property type="entry name" value="BTB"/>
    <property type="match status" value="1"/>
</dbReference>
<evidence type="ECO:0000313" key="5">
    <source>
        <dbReference type="Proteomes" id="UP000030665"/>
    </source>
</evidence>
<dbReference type="SUPFAM" id="SSF54695">
    <property type="entry name" value="POZ domain"/>
    <property type="match status" value="1"/>
</dbReference>